<feature type="chain" id="PRO_5042259659" description="Secreted protein" evidence="1">
    <location>
        <begin position="26"/>
        <end position="89"/>
    </location>
</feature>
<gene>
    <name evidence="2" type="ORF">B0H16DRAFT_150215</name>
</gene>
<accession>A0AAD7JZB5</accession>
<reference evidence="2" key="1">
    <citation type="submission" date="2023-03" db="EMBL/GenBank/DDBJ databases">
        <title>Massive genome expansion in bonnet fungi (Mycena s.s.) driven by repeated elements and novel gene families across ecological guilds.</title>
        <authorList>
            <consortium name="Lawrence Berkeley National Laboratory"/>
            <person name="Harder C.B."/>
            <person name="Miyauchi S."/>
            <person name="Viragh M."/>
            <person name="Kuo A."/>
            <person name="Thoen E."/>
            <person name="Andreopoulos B."/>
            <person name="Lu D."/>
            <person name="Skrede I."/>
            <person name="Drula E."/>
            <person name="Henrissat B."/>
            <person name="Morin E."/>
            <person name="Kohler A."/>
            <person name="Barry K."/>
            <person name="LaButti K."/>
            <person name="Morin E."/>
            <person name="Salamov A."/>
            <person name="Lipzen A."/>
            <person name="Mereny Z."/>
            <person name="Hegedus B."/>
            <person name="Baldrian P."/>
            <person name="Stursova M."/>
            <person name="Weitz H."/>
            <person name="Taylor A."/>
            <person name="Grigoriev I.V."/>
            <person name="Nagy L.G."/>
            <person name="Martin F."/>
            <person name="Kauserud H."/>
        </authorList>
    </citation>
    <scope>NUCLEOTIDE SEQUENCE</scope>
    <source>
        <strain evidence="2">CBHHK182m</strain>
    </source>
</reference>
<protein>
    <recommendedName>
        <fullName evidence="4">Secreted protein</fullName>
    </recommendedName>
</protein>
<sequence>MHSHCSLMPAACLLFSCCFFSPVWGWRVPCGLSSTIVCNEHQNSASFQIGPARPTVWPPSLSRSSYCGNFAQNGLALVLGFLSCHLTAL</sequence>
<dbReference type="Proteomes" id="UP001215598">
    <property type="component" value="Unassembled WGS sequence"/>
</dbReference>
<dbReference type="AlphaFoldDB" id="A0AAD7JZB5"/>
<keyword evidence="1" id="KW-0732">Signal</keyword>
<proteinExistence type="predicted"/>
<name>A0AAD7JZB5_9AGAR</name>
<keyword evidence="3" id="KW-1185">Reference proteome</keyword>
<organism evidence="2 3">
    <name type="scientific">Mycena metata</name>
    <dbReference type="NCBI Taxonomy" id="1033252"/>
    <lineage>
        <taxon>Eukaryota</taxon>
        <taxon>Fungi</taxon>
        <taxon>Dikarya</taxon>
        <taxon>Basidiomycota</taxon>
        <taxon>Agaricomycotina</taxon>
        <taxon>Agaricomycetes</taxon>
        <taxon>Agaricomycetidae</taxon>
        <taxon>Agaricales</taxon>
        <taxon>Marasmiineae</taxon>
        <taxon>Mycenaceae</taxon>
        <taxon>Mycena</taxon>
    </lineage>
</organism>
<feature type="signal peptide" evidence="1">
    <location>
        <begin position="1"/>
        <end position="25"/>
    </location>
</feature>
<comment type="caution">
    <text evidence="2">The sequence shown here is derived from an EMBL/GenBank/DDBJ whole genome shotgun (WGS) entry which is preliminary data.</text>
</comment>
<evidence type="ECO:0000313" key="3">
    <source>
        <dbReference type="Proteomes" id="UP001215598"/>
    </source>
</evidence>
<evidence type="ECO:0000256" key="1">
    <source>
        <dbReference type="SAM" id="SignalP"/>
    </source>
</evidence>
<evidence type="ECO:0008006" key="4">
    <source>
        <dbReference type="Google" id="ProtNLM"/>
    </source>
</evidence>
<evidence type="ECO:0000313" key="2">
    <source>
        <dbReference type="EMBL" id="KAJ7773473.1"/>
    </source>
</evidence>
<dbReference type="EMBL" id="JARKIB010000013">
    <property type="protein sequence ID" value="KAJ7773473.1"/>
    <property type="molecule type" value="Genomic_DNA"/>
</dbReference>